<proteinExistence type="inferred from homology"/>
<protein>
    <submittedName>
        <fullName evidence="8">Lipopolysaccharide biosynthesis protein</fullName>
    </submittedName>
</protein>
<evidence type="ECO:0000256" key="1">
    <source>
        <dbReference type="ARBA" id="ARBA00004651"/>
    </source>
</evidence>
<dbReference type="InterPro" id="IPR050833">
    <property type="entry name" value="Poly_Biosynth_Transport"/>
</dbReference>
<feature type="transmembrane region" description="Helical" evidence="7">
    <location>
        <begin position="231"/>
        <end position="248"/>
    </location>
</feature>
<evidence type="ECO:0000313" key="8">
    <source>
        <dbReference type="EMBL" id="KAA1189963.1"/>
    </source>
</evidence>
<evidence type="ECO:0000256" key="6">
    <source>
        <dbReference type="ARBA" id="ARBA00023136"/>
    </source>
</evidence>
<sequence length="490" mass="53844">MPSIRKKVLSGVIWATAETAGVRVVQFATFLILARALSREDFGLVALASVYIAFLQLVVRMGITDAIIQREDLTDLHKDTAYWATVILGVIAILLSIVIAPLAASWSGEPELQPIIYCLAIGIIPLSLSRVQQGLLMRRLSFRSLAIRGWISTSSGAVVGITMALNGYGVWSLVAQQLVERFAEWITLWWVTRWFPKLRFSLHAFGEIWTYASRIVGINLLQFAGSNIDRLLIGQFFGVGALGVYVVGRRFVEVILGITRVVILKVTMSAFSRLQSNTERLVESSAAVARVIALFGFPVMALFVFYGEDITAIVFGEKWRDAGVICQIIAVGGMARTSTFFAQPLLKAKGHPGSLLRATAVQVVVSILLGGLLASYGLQAFTAGWAAGSVVFSVMLFYYIADILDYPIAVILRQYLGIAVALVLSWLSVEFLPTYMNIYSGSLLANLALQCFLFFLAYAFFVMIFGYATVKQAYLEVRALIRPDQRGSTP</sequence>
<evidence type="ECO:0000256" key="3">
    <source>
        <dbReference type="ARBA" id="ARBA00022475"/>
    </source>
</evidence>
<feature type="transmembrane region" description="Helical" evidence="7">
    <location>
        <begin position="12"/>
        <end position="36"/>
    </location>
</feature>
<dbReference type="Proteomes" id="UP000323708">
    <property type="component" value="Unassembled WGS sequence"/>
</dbReference>
<keyword evidence="6 7" id="KW-0472">Membrane</keyword>
<evidence type="ECO:0000313" key="9">
    <source>
        <dbReference type="Proteomes" id="UP000323708"/>
    </source>
</evidence>
<comment type="subcellular location">
    <subcellularLocation>
        <location evidence="1">Cell membrane</location>
        <topology evidence="1">Multi-pass membrane protein</topology>
    </subcellularLocation>
</comment>
<dbReference type="GO" id="GO:0005886">
    <property type="term" value="C:plasma membrane"/>
    <property type="evidence" value="ECO:0007669"/>
    <property type="project" value="UniProtKB-SubCell"/>
</dbReference>
<dbReference type="CDD" id="cd13127">
    <property type="entry name" value="MATE_tuaB_like"/>
    <property type="match status" value="1"/>
</dbReference>
<keyword evidence="4 7" id="KW-0812">Transmembrane</keyword>
<evidence type="ECO:0000256" key="2">
    <source>
        <dbReference type="ARBA" id="ARBA00007430"/>
    </source>
</evidence>
<dbReference type="AlphaFoldDB" id="A0A5B0WSR2"/>
<gene>
    <name evidence="8" type="ORF">F0M18_12880</name>
</gene>
<keyword evidence="9" id="KW-1185">Reference proteome</keyword>
<comment type="caution">
    <text evidence="8">The sequence shown here is derived from an EMBL/GenBank/DDBJ whole genome shotgun (WGS) entry which is preliminary data.</text>
</comment>
<evidence type="ECO:0000256" key="4">
    <source>
        <dbReference type="ARBA" id="ARBA00022692"/>
    </source>
</evidence>
<evidence type="ECO:0000256" key="7">
    <source>
        <dbReference type="SAM" id="Phobius"/>
    </source>
</evidence>
<dbReference type="EMBL" id="VTUX01000006">
    <property type="protein sequence ID" value="KAA1189963.1"/>
    <property type="molecule type" value="Genomic_DNA"/>
</dbReference>
<evidence type="ECO:0000256" key="5">
    <source>
        <dbReference type="ARBA" id="ARBA00022989"/>
    </source>
</evidence>
<keyword evidence="3" id="KW-1003">Cell membrane</keyword>
<dbReference type="RefSeq" id="WP_149611864.1">
    <property type="nucleotide sequence ID" value="NZ_VTUX01000006.1"/>
</dbReference>
<feature type="transmembrane region" description="Helical" evidence="7">
    <location>
        <begin position="354"/>
        <end position="376"/>
    </location>
</feature>
<accession>A0A5B0WSR2</accession>
<name>A0A5B0WSR2_9GAMM</name>
<dbReference type="PANTHER" id="PTHR30250">
    <property type="entry name" value="PST FAMILY PREDICTED COLANIC ACID TRANSPORTER"/>
    <property type="match status" value="1"/>
</dbReference>
<organism evidence="8 9">
    <name type="scientific">Pseudohalioglobus sediminis</name>
    <dbReference type="NCBI Taxonomy" id="2606449"/>
    <lineage>
        <taxon>Bacteria</taxon>
        <taxon>Pseudomonadati</taxon>
        <taxon>Pseudomonadota</taxon>
        <taxon>Gammaproteobacteria</taxon>
        <taxon>Cellvibrionales</taxon>
        <taxon>Halieaceae</taxon>
        <taxon>Pseudohalioglobus</taxon>
    </lineage>
</organism>
<comment type="similarity">
    <text evidence="2">Belongs to the polysaccharide synthase family.</text>
</comment>
<feature type="transmembrane region" description="Helical" evidence="7">
    <location>
        <begin position="286"/>
        <end position="307"/>
    </location>
</feature>
<keyword evidence="5 7" id="KW-1133">Transmembrane helix</keyword>
<feature type="transmembrane region" description="Helical" evidence="7">
    <location>
        <begin position="382"/>
        <end position="401"/>
    </location>
</feature>
<feature type="transmembrane region" description="Helical" evidence="7">
    <location>
        <begin position="112"/>
        <end position="129"/>
    </location>
</feature>
<feature type="transmembrane region" description="Helical" evidence="7">
    <location>
        <begin position="322"/>
        <end position="342"/>
    </location>
</feature>
<feature type="transmembrane region" description="Helical" evidence="7">
    <location>
        <begin position="80"/>
        <end position="106"/>
    </location>
</feature>
<dbReference type="PANTHER" id="PTHR30250:SF10">
    <property type="entry name" value="LIPOPOLYSACCHARIDE BIOSYNTHESIS PROTEIN WZXC"/>
    <property type="match status" value="1"/>
</dbReference>
<reference evidence="8 9" key="1">
    <citation type="submission" date="2019-09" db="EMBL/GenBank/DDBJ databases">
        <authorList>
            <person name="Chen X.-Y."/>
        </authorList>
    </citation>
    <scope>NUCLEOTIDE SEQUENCE [LARGE SCALE GENOMIC DNA]</scope>
    <source>
        <strain evidence="8 9">NY5</strain>
    </source>
</reference>
<feature type="transmembrane region" description="Helical" evidence="7">
    <location>
        <begin position="447"/>
        <end position="470"/>
    </location>
</feature>
<feature type="transmembrane region" description="Helical" evidence="7">
    <location>
        <begin position="42"/>
        <end position="59"/>
    </location>
</feature>
<dbReference type="Pfam" id="PF13440">
    <property type="entry name" value="Polysacc_synt_3"/>
    <property type="match status" value="1"/>
</dbReference>
<feature type="transmembrane region" description="Helical" evidence="7">
    <location>
        <begin position="150"/>
        <end position="171"/>
    </location>
</feature>
<feature type="transmembrane region" description="Helical" evidence="7">
    <location>
        <begin position="408"/>
        <end position="427"/>
    </location>
</feature>